<name>A0A4U5MQA6_POPAL</name>
<dbReference type="STRING" id="43335.A0A4U5MQA6"/>
<dbReference type="InterPro" id="IPR044522">
    <property type="entry name" value="TSO1-like"/>
</dbReference>
<dbReference type="AlphaFoldDB" id="A0A4U5MQA6"/>
<sequence length="387" mass="42052">MELNTPNKNLIPSTNPLSQFEDSPVFNDINNLSPIELVKSIHTVQAFNLPSFATPLSVFTSPQLSSQRDTGSFTRRDRFSEPSKPELLQSKDENSTSEVNSEAAKSTGLSVEQSECFIPGNSSKGVITKPPSEHLELAIEEQKALKYGCSSSGGNMIMVPLNAITEPEMAGNLNERYQSYESERDLHKIGQTRQNEDEPGSDWVALISDVADILTLEPSFDEESAEEQKMVDPGTISFISNVLQVPHDNNNDSETSNCVGSSQHCDMGDLGIQPKEFREQNEVDQTPSVLPSTLLDKPLVTDVSATVDVKGKNCQSISKQQHKKKLAFESNSSSTSSQLDHNGAYMEKHASPGRTEKGKTLSALSGRGIGLHLNALTAASNGKAVKI</sequence>
<protein>
    <submittedName>
        <fullName evidence="2">Uncharacterized protein</fullName>
    </submittedName>
</protein>
<comment type="caution">
    <text evidence="2">The sequence shown here is derived from an EMBL/GenBank/DDBJ whole genome shotgun (WGS) entry which is preliminary data.</text>
</comment>
<proteinExistence type="predicted"/>
<feature type="compositionally biased region" description="Basic and acidic residues" evidence="1">
    <location>
        <begin position="74"/>
        <end position="94"/>
    </location>
</feature>
<dbReference type="GO" id="GO:0003700">
    <property type="term" value="F:DNA-binding transcription factor activity"/>
    <property type="evidence" value="ECO:0007669"/>
    <property type="project" value="InterPro"/>
</dbReference>
<organism evidence="2">
    <name type="scientific">Populus alba</name>
    <name type="common">White poplar</name>
    <dbReference type="NCBI Taxonomy" id="43335"/>
    <lineage>
        <taxon>Eukaryota</taxon>
        <taxon>Viridiplantae</taxon>
        <taxon>Streptophyta</taxon>
        <taxon>Embryophyta</taxon>
        <taxon>Tracheophyta</taxon>
        <taxon>Spermatophyta</taxon>
        <taxon>Magnoliopsida</taxon>
        <taxon>eudicotyledons</taxon>
        <taxon>Gunneridae</taxon>
        <taxon>Pentapetalae</taxon>
        <taxon>rosids</taxon>
        <taxon>fabids</taxon>
        <taxon>Malpighiales</taxon>
        <taxon>Salicaceae</taxon>
        <taxon>Saliceae</taxon>
        <taxon>Populus</taxon>
    </lineage>
</organism>
<evidence type="ECO:0000313" key="2">
    <source>
        <dbReference type="EMBL" id="TKR71353.1"/>
    </source>
</evidence>
<feature type="compositionally biased region" description="Polar residues" evidence="1">
    <location>
        <begin position="96"/>
        <end position="112"/>
    </location>
</feature>
<reference evidence="2" key="1">
    <citation type="submission" date="2018-10" db="EMBL/GenBank/DDBJ databases">
        <title>Population genomic analysis revealed the cold adaptation of white poplar.</title>
        <authorList>
            <person name="Liu Y.-J."/>
        </authorList>
    </citation>
    <scope>NUCLEOTIDE SEQUENCE [LARGE SCALE GENOMIC DNA]</scope>
    <source>
        <strain evidence="2">PAL-ZL1</strain>
    </source>
</reference>
<dbReference type="EMBL" id="RCHU01001184">
    <property type="protein sequence ID" value="TKR71353.1"/>
    <property type="molecule type" value="Genomic_DNA"/>
</dbReference>
<accession>A0A4U5MQA6</accession>
<dbReference type="PANTHER" id="PTHR46159:SF15">
    <property type="entry name" value="CRC DOMAIN-CONTAINING PROTEIN"/>
    <property type="match status" value="1"/>
</dbReference>
<evidence type="ECO:0000256" key="1">
    <source>
        <dbReference type="SAM" id="MobiDB-lite"/>
    </source>
</evidence>
<gene>
    <name evidence="2" type="ORF">D5086_0000302640</name>
</gene>
<feature type="compositionally biased region" description="Polar residues" evidence="1">
    <location>
        <begin position="329"/>
        <end position="340"/>
    </location>
</feature>
<feature type="compositionally biased region" description="Polar residues" evidence="1">
    <location>
        <begin position="61"/>
        <end position="73"/>
    </location>
</feature>
<feature type="compositionally biased region" description="Basic and acidic residues" evidence="1">
    <location>
        <begin position="346"/>
        <end position="359"/>
    </location>
</feature>
<dbReference type="PANTHER" id="PTHR46159">
    <property type="entry name" value="PROTEIN TESMIN/TSO1-LIKE CXC 2"/>
    <property type="match status" value="1"/>
</dbReference>
<feature type="region of interest" description="Disordered" evidence="1">
    <location>
        <begin position="1"/>
        <end position="21"/>
    </location>
</feature>
<feature type="region of interest" description="Disordered" evidence="1">
    <location>
        <begin position="325"/>
        <end position="360"/>
    </location>
</feature>
<feature type="region of interest" description="Disordered" evidence="1">
    <location>
        <begin position="61"/>
        <end position="112"/>
    </location>
</feature>